<name>A0A8E2F279_9PEZI</name>
<dbReference type="EMBL" id="KV749508">
    <property type="protein sequence ID" value="OCL09114.1"/>
    <property type="molecule type" value="Genomic_DNA"/>
</dbReference>
<evidence type="ECO:0000256" key="1">
    <source>
        <dbReference type="SAM" id="MobiDB-lite"/>
    </source>
</evidence>
<feature type="region of interest" description="Disordered" evidence="1">
    <location>
        <begin position="53"/>
        <end position="94"/>
    </location>
</feature>
<evidence type="ECO:0000313" key="3">
    <source>
        <dbReference type="Proteomes" id="UP000250140"/>
    </source>
</evidence>
<feature type="compositionally biased region" description="Polar residues" evidence="1">
    <location>
        <begin position="143"/>
        <end position="153"/>
    </location>
</feature>
<gene>
    <name evidence="2" type="ORF">AOQ84DRAFT_405303</name>
</gene>
<dbReference type="AlphaFoldDB" id="A0A8E2F279"/>
<reference evidence="2 3" key="1">
    <citation type="journal article" date="2016" name="Nat. Commun.">
        <title>Ectomycorrhizal ecology is imprinted in the genome of the dominant symbiotic fungus Cenococcum geophilum.</title>
        <authorList>
            <consortium name="DOE Joint Genome Institute"/>
            <person name="Peter M."/>
            <person name="Kohler A."/>
            <person name="Ohm R.A."/>
            <person name="Kuo A."/>
            <person name="Krutzmann J."/>
            <person name="Morin E."/>
            <person name="Arend M."/>
            <person name="Barry K.W."/>
            <person name="Binder M."/>
            <person name="Choi C."/>
            <person name="Clum A."/>
            <person name="Copeland A."/>
            <person name="Grisel N."/>
            <person name="Haridas S."/>
            <person name="Kipfer T."/>
            <person name="LaButti K."/>
            <person name="Lindquist E."/>
            <person name="Lipzen A."/>
            <person name="Maire R."/>
            <person name="Meier B."/>
            <person name="Mihaltcheva S."/>
            <person name="Molinier V."/>
            <person name="Murat C."/>
            <person name="Poggeler S."/>
            <person name="Quandt C.A."/>
            <person name="Sperisen C."/>
            <person name="Tritt A."/>
            <person name="Tisserant E."/>
            <person name="Crous P.W."/>
            <person name="Henrissat B."/>
            <person name="Nehls U."/>
            <person name="Egli S."/>
            <person name="Spatafora J.W."/>
            <person name="Grigoriev I.V."/>
            <person name="Martin F.M."/>
        </authorList>
    </citation>
    <scope>NUCLEOTIDE SEQUENCE [LARGE SCALE GENOMIC DNA]</scope>
    <source>
        <strain evidence="2 3">CBS 207.34</strain>
    </source>
</reference>
<keyword evidence="3" id="KW-1185">Reference proteome</keyword>
<proteinExistence type="predicted"/>
<accession>A0A8E2F279</accession>
<sequence>MTGLPVYAASRKHPPCCKPFFGNLFAASLARAQKERARKKGWGRAVIALLGKRKRKRLQRPGPVVPRAEKKKKCAQSRSRDQPQRNPGTGLDRLAIGCKKRGRDSDAAGLRRHAAVVALIRQSGWRQAESEGGSEQKIRAAGSDSQRQMSKLQIKTEEDEGMMGMRWMRECKVTALGS</sequence>
<organism evidence="2 3">
    <name type="scientific">Glonium stellatum</name>
    <dbReference type="NCBI Taxonomy" id="574774"/>
    <lineage>
        <taxon>Eukaryota</taxon>
        <taxon>Fungi</taxon>
        <taxon>Dikarya</taxon>
        <taxon>Ascomycota</taxon>
        <taxon>Pezizomycotina</taxon>
        <taxon>Dothideomycetes</taxon>
        <taxon>Pleosporomycetidae</taxon>
        <taxon>Gloniales</taxon>
        <taxon>Gloniaceae</taxon>
        <taxon>Glonium</taxon>
    </lineage>
</organism>
<dbReference type="Proteomes" id="UP000250140">
    <property type="component" value="Unassembled WGS sequence"/>
</dbReference>
<protein>
    <submittedName>
        <fullName evidence="2">Uncharacterized protein</fullName>
    </submittedName>
</protein>
<evidence type="ECO:0000313" key="2">
    <source>
        <dbReference type="EMBL" id="OCL09114.1"/>
    </source>
</evidence>
<feature type="region of interest" description="Disordered" evidence="1">
    <location>
        <begin position="126"/>
        <end position="163"/>
    </location>
</feature>